<dbReference type="Ensembl" id="ENSUMAT00000034447.1">
    <property type="protein sequence ID" value="ENSUMAP00000029138.1"/>
    <property type="gene ID" value="ENSUMAG00000021141.1"/>
</dbReference>
<dbReference type="GeneTree" id="ENSGT01150000287040"/>
<dbReference type="OMA" id="TSRWECK"/>
<organism evidence="1">
    <name type="scientific">Ursus maritimus</name>
    <name type="common">Polar bear</name>
    <name type="synonym">Thalarctos maritimus</name>
    <dbReference type="NCBI Taxonomy" id="29073"/>
    <lineage>
        <taxon>Eukaryota</taxon>
        <taxon>Metazoa</taxon>
        <taxon>Chordata</taxon>
        <taxon>Craniata</taxon>
        <taxon>Vertebrata</taxon>
        <taxon>Euteleostomi</taxon>
        <taxon>Mammalia</taxon>
        <taxon>Eutheria</taxon>
        <taxon>Laurasiatheria</taxon>
        <taxon>Carnivora</taxon>
        <taxon>Caniformia</taxon>
        <taxon>Ursidae</taxon>
        <taxon>Ursus</taxon>
    </lineage>
</organism>
<evidence type="ECO:0000313" key="1">
    <source>
        <dbReference type="Ensembl" id="ENSUMAP00000029138"/>
    </source>
</evidence>
<proteinExistence type="predicted"/>
<protein>
    <submittedName>
        <fullName evidence="1">Uncharacterized protein</fullName>
    </submittedName>
</protein>
<sequence length="95" mass="11080">MNHYLLPLSYFLCGIPNKTSRWECKLVQPLWKTVWKFLKKLKIELPYDPAIALLGIYPKDTDVVKRRATCTPMFIAAMSTLPKLIIPPWYTLVNN</sequence>
<dbReference type="AlphaFoldDB" id="A0A452V6J5"/>
<accession>A0A452V6J5</accession>
<reference evidence="1" key="1">
    <citation type="submission" date="2019-03" db="UniProtKB">
        <authorList>
            <consortium name="Ensembl"/>
        </authorList>
    </citation>
    <scope>IDENTIFICATION</scope>
</reference>
<name>A0A452V6J5_URSMA</name>